<name>A0A6F8XRM3_9ACTN</name>
<keyword evidence="4" id="KW-1185">Reference proteome</keyword>
<dbReference type="NCBIfam" id="NF002805">
    <property type="entry name" value="PRK02947.1"/>
    <property type="match status" value="1"/>
</dbReference>
<feature type="region of interest" description="Disordered" evidence="1">
    <location>
        <begin position="250"/>
        <end position="327"/>
    </location>
</feature>
<dbReference type="SUPFAM" id="SSF53697">
    <property type="entry name" value="SIS domain"/>
    <property type="match status" value="1"/>
</dbReference>
<evidence type="ECO:0000259" key="2">
    <source>
        <dbReference type="PROSITE" id="PS51464"/>
    </source>
</evidence>
<dbReference type="AlphaFoldDB" id="A0A6F8XRM3"/>
<dbReference type="PROSITE" id="PS51464">
    <property type="entry name" value="SIS"/>
    <property type="match status" value="1"/>
</dbReference>
<evidence type="ECO:0000313" key="3">
    <source>
        <dbReference type="EMBL" id="BCB76484.1"/>
    </source>
</evidence>
<dbReference type="GO" id="GO:1901135">
    <property type="term" value="P:carbohydrate derivative metabolic process"/>
    <property type="evidence" value="ECO:0007669"/>
    <property type="project" value="InterPro"/>
</dbReference>
<feature type="compositionally biased region" description="Basic residues" evidence="1">
    <location>
        <begin position="262"/>
        <end position="304"/>
    </location>
</feature>
<accession>A0A6F8XRM3</accession>
<dbReference type="InterPro" id="IPR046348">
    <property type="entry name" value="SIS_dom_sf"/>
</dbReference>
<dbReference type="KEGG" id="pfla:Pflav_028940"/>
<reference evidence="3 4" key="2">
    <citation type="submission" date="2020-03" db="EMBL/GenBank/DDBJ databases">
        <authorList>
            <person name="Ichikawa N."/>
            <person name="Kimura A."/>
            <person name="Kitahashi Y."/>
            <person name="Uohara A."/>
        </authorList>
    </citation>
    <scope>NUCLEOTIDE SEQUENCE [LARGE SCALE GENOMIC DNA]</scope>
    <source>
        <strain evidence="3 4">NBRC 107702</strain>
    </source>
</reference>
<evidence type="ECO:0000256" key="1">
    <source>
        <dbReference type="SAM" id="MobiDB-lite"/>
    </source>
</evidence>
<evidence type="ECO:0000313" key="4">
    <source>
        <dbReference type="Proteomes" id="UP000502508"/>
    </source>
</evidence>
<feature type="compositionally biased region" description="Basic residues" evidence="1">
    <location>
        <begin position="316"/>
        <end position="327"/>
    </location>
</feature>
<organism evidence="3 4">
    <name type="scientific">Phytohabitans flavus</name>
    <dbReference type="NCBI Taxonomy" id="1076124"/>
    <lineage>
        <taxon>Bacteria</taxon>
        <taxon>Bacillati</taxon>
        <taxon>Actinomycetota</taxon>
        <taxon>Actinomycetes</taxon>
        <taxon>Micromonosporales</taxon>
        <taxon>Micromonosporaceae</taxon>
    </lineage>
</organism>
<feature type="compositionally biased region" description="Basic and acidic residues" evidence="1">
    <location>
        <begin position="250"/>
        <end position="259"/>
    </location>
</feature>
<dbReference type="InterPro" id="IPR001347">
    <property type="entry name" value="SIS_dom"/>
</dbReference>
<dbReference type="Gene3D" id="3.40.50.10490">
    <property type="entry name" value="Glucose-6-phosphate isomerase like protein, domain 1"/>
    <property type="match status" value="1"/>
</dbReference>
<reference evidence="3 4" key="1">
    <citation type="submission" date="2020-03" db="EMBL/GenBank/DDBJ databases">
        <title>Whole genome shotgun sequence of Phytohabitans flavus NBRC 107702.</title>
        <authorList>
            <person name="Komaki H."/>
            <person name="Tamura T."/>
        </authorList>
    </citation>
    <scope>NUCLEOTIDE SEQUENCE [LARGE SCALE GENOMIC DNA]</scope>
    <source>
        <strain evidence="3 4">NBRC 107702</strain>
    </source>
</reference>
<dbReference type="Pfam" id="PF13580">
    <property type="entry name" value="SIS_2"/>
    <property type="match status" value="1"/>
</dbReference>
<gene>
    <name evidence="3" type="ORF">Pflav_028940</name>
</gene>
<dbReference type="Proteomes" id="UP000502508">
    <property type="component" value="Chromosome"/>
</dbReference>
<sequence>MTLRYPQIAREIIDKIERTQEEPIRAAADLFADRIAKGGLVHLFGAGHSRMGVEEIFPRIGSIVGYHPIVEMSLSYYTNVVGTMGLAQSLFLERVDGFGEVLLDNYVFDAERDAALVISSTGINNVPVEVALGLKKRGLTIAAITSVAHSSSVDSRHPSGKHLYEVADIVVDNCTPAGDAAIHVEGADFPVSPTSTLATVTIVHSINHLLAEGLVARGVKPLVLGSPHFADQETARRNLAEYYAEFRRRTARPGSDHARWPGPRRRRRHELHQGRPLRPRGGRARHRRRRPPGGHAPPRPRRAGPRGLVRIGAPRRPYRPRRRRRTR</sequence>
<protein>
    <recommendedName>
        <fullName evidence="2">SIS domain-containing protein</fullName>
    </recommendedName>
</protein>
<feature type="domain" description="SIS" evidence="2">
    <location>
        <begin position="31"/>
        <end position="219"/>
    </location>
</feature>
<proteinExistence type="predicted"/>
<dbReference type="GO" id="GO:0097367">
    <property type="term" value="F:carbohydrate derivative binding"/>
    <property type="evidence" value="ECO:0007669"/>
    <property type="project" value="InterPro"/>
</dbReference>
<dbReference type="EMBL" id="AP022870">
    <property type="protein sequence ID" value="BCB76484.1"/>
    <property type="molecule type" value="Genomic_DNA"/>
</dbReference>